<comment type="caution">
    <text evidence="4">The sequence shown here is derived from an EMBL/GenBank/DDBJ whole genome shotgun (WGS) entry which is preliminary data.</text>
</comment>
<dbReference type="EMBL" id="NFLC01000004">
    <property type="protein sequence ID" value="OUQ11246.1"/>
    <property type="molecule type" value="Genomic_DNA"/>
</dbReference>
<feature type="domain" description="MapZ extracellular" evidence="2">
    <location>
        <begin position="266"/>
        <end position="394"/>
    </location>
</feature>
<dbReference type="AlphaFoldDB" id="A0A1Y4R0Y0"/>
<evidence type="ECO:0000313" key="5">
    <source>
        <dbReference type="Proteomes" id="UP000196074"/>
    </source>
</evidence>
<gene>
    <name evidence="4" type="ORF">B5E88_03345</name>
</gene>
<dbReference type="Pfam" id="PF18708">
    <property type="entry name" value="MapZ_C2"/>
    <property type="match status" value="1"/>
</dbReference>
<accession>A0A1Y4R0Y0</accession>
<feature type="region of interest" description="Disordered" evidence="1">
    <location>
        <begin position="466"/>
        <end position="492"/>
    </location>
</feature>
<dbReference type="InterPro" id="IPR041295">
    <property type="entry name" value="MapZ_EC1"/>
</dbReference>
<evidence type="ECO:0000259" key="3">
    <source>
        <dbReference type="Pfam" id="PF18708"/>
    </source>
</evidence>
<feature type="domain" description="MapZ extracellular C-terminal" evidence="3">
    <location>
        <begin position="525"/>
        <end position="615"/>
    </location>
</feature>
<feature type="compositionally biased region" description="Polar residues" evidence="1">
    <location>
        <begin position="187"/>
        <end position="202"/>
    </location>
</feature>
<evidence type="ECO:0000256" key="1">
    <source>
        <dbReference type="SAM" id="MobiDB-lite"/>
    </source>
</evidence>
<feature type="compositionally biased region" description="Acidic residues" evidence="1">
    <location>
        <begin position="108"/>
        <end position="117"/>
    </location>
</feature>
<evidence type="ECO:0000259" key="2">
    <source>
        <dbReference type="Pfam" id="PF18041"/>
    </source>
</evidence>
<feature type="region of interest" description="Disordered" evidence="1">
    <location>
        <begin position="161"/>
        <end position="203"/>
    </location>
</feature>
<proteinExistence type="predicted"/>
<evidence type="ECO:0000313" key="4">
    <source>
        <dbReference type="EMBL" id="OUQ11246.1"/>
    </source>
</evidence>
<name>A0A1Y4R0Y0_9ENTE</name>
<feature type="region of interest" description="Disordered" evidence="1">
    <location>
        <begin position="108"/>
        <end position="140"/>
    </location>
</feature>
<feature type="compositionally biased region" description="Low complexity" evidence="1">
    <location>
        <begin position="165"/>
        <end position="185"/>
    </location>
</feature>
<reference evidence="5" key="1">
    <citation type="submission" date="2017-04" db="EMBL/GenBank/DDBJ databases">
        <title>Function of individual gut microbiota members based on whole genome sequencing of pure cultures obtained from chicken caecum.</title>
        <authorList>
            <person name="Medvecky M."/>
            <person name="Cejkova D."/>
            <person name="Polansky O."/>
            <person name="Karasova D."/>
            <person name="Kubasova T."/>
            <person name="Cizek A."/>
            <person name="Rychlik I."/>
        </authorList>
    </citation>
    <scope>NUCLEOTIDE SEQUENCE [LARGE SCALE GENOMIC DNA]</scope>
    <source>
        <strain evidence="5">An144</strain>
    </source>
</reference>
<dbReference type="Pfam" id="PF18041">
    <property type="entry name" value="MapZ_EC1"/>
    <property type="match status" value="1"/>
</dbReference>
<dbReference type="RefSeq" id="WP_087214093.1">
    <property type="nucleotide sequence ID" value="NZ_NFLC01000004.1"/>
</dbReference>
<protein>
    <submittedName>
        <fullName evidence="4">Uncharacterized protein</fullName>
    </submittedName>
</protein>
<sequence>MIHRCPSCGYEPVDQSLICPNCGAEIVENVTEKLQHEENLQTDLSSVENKVDDSTVEVITFADTDEVNDDIVWSDLQEQPIGEVMKELAKEHDVPLSKVDLAALDTTLSEEEQDNSEDNQSAQSADFVQEQQEKQKEAEDAALEENPILANYIEMHNAQKEAQRLAEQAENQQAEANVQEPQEVASQEKSNQLSDTEKSTNALDDEVTEAEKNVYTAASNHILQDSVDNQEADEEQAKPSKKWRHLALAGAALLVVGGGFYYAHVQRQDTNKPKVTQKSDSQLSKLSAKVTQLFTTNKAEFLKATVTLAQIDDLSDQLEKYKDDKGYTKLHQQLASAKQQWQKVSEVNGYFTSPIIENGQLKEQATLDYSQKFAVKAIANPQEPYEKLVNEAVAIGQKAYEQYEKAQSATKELMDGYKNQLLASSVTREKYQNAKKMVDQLAKSKQKESLSKQLATIDQALTKKEQEEKQAKAANTETSNQTEAVAEKPVEANPVNTQPIYTTRTSEQSEVLSPKSVHQGDNQPLISTRLSDLQDVNNQAWQWNPEVKNQVLQACLSRGYIVDGGYVLERARIENKEGYYNLYAVAPSQRFSYASAKNPVYVVTINDKTGFYKGNGDDHTIR</sequence>
<organism evidence="4 5">
    <name type="scientific">Enterococcus cecorum</name>
    <dbReference type="NCBI Taxonomy" id="44008"/>
    <lineage>
        <taxon>Bacteria</taxon>
        <taxon>Bacillati</taxon>
        <taxon>Bacillota</taxon>
        <taxon>Bacilli</taxon>
        <taxon>Lactobacillales</taxon>
        <taxon>Enterococcaceae</taxon>
        <taxon>Enterococcus</taxon>
    </lineage>
</organism>
<dbReference type="Proteomes" id="UP000196074">
    <property type="component" value="Unassembled WGS sequence"/>
</dbReference>
<dbReference type="InterPro" id="IPR040532">
    <property type="entry name" value="MapZ_C2"/>
</dbReference>